<dbReference type="Proteomes" id="UP000596035">
    <property type="component" value="Chromosome"/>
</dbReference>
<keyword evidence="2" id="KW-0808">Transferase</keyword>
<evidence type="ECO:0000259" key="5">
    <source>
        <dbReference type="Pfam" id="PF02782"/>
    </source>
</evidence>
<dbReference type="EMBL" id="CP021422">
    <property type="protein sequence ID" value="ASB39501.1"/>
    <property type="molecule type" value="Genomic_DNA"/>
</dbReference>
<dbReference type="InterPro" id="IPR018485">
    <property type="entry name" value="FGGY_C"/>
</dbReference>
<dbReference type="Pfam" id="PF02782">
    <property type="entry name" value="FGGY_C"/>
    <property type="match status" value="1"/>
</dbReference>
<protein>
    <submittedName>
        <fullName evidence="7">ATPase</fullName>
    </submittedName>
</protein>
<evidence type="ECO:0000259" key="4">
    <source>
        <dbReference type="Pfam" id="PF00370"/>
    </source>
</evidence>
<gene>
    <name evidence="6" type="ORF">ADH66_01810</name>
    <name evidence="7" type="ORF">I5Q82_11840</name>
</gene>
<evidence type="ECO:0000313" key="9">
    <source>
        <dbReference type="Proteomes" id="UP000596035"/>
    </source>
</evidence>
<evidence type="ECO:0000313" key="8">
    <source>
        <dbReference type="Proteomes" id="UP000196710"/>
    </source>
</evidence>
<dbReference type="GO" id="GO:0005975">
    <property type="term" value="P:carbohydrate metabolic process"/>
    <property type="evidence" value="ECO:0007669"/>
    <property type="project" value="InterPro"/>
</dbReference>
<dbReference type="Gene3D" id="3.30.420.40">
    <property type="match status" value="2"/>
</dbReference>
<dbReference type="InterPro" id="IPR043129">
    <property type="entry name" value="ATPase_NBD"/>
</dbReference>
<dbReference type="PANTHER" id="PTHR43095:SF5">
    <property type="entry name" value="XYLULOSE KINASE"/>
    <property type="match status" value="1"/>
</dbReference>
<reference evidence="6" key="1">
    <citation type="journal article" date="2017" name="Genome Announc.">
        <title>High-Quality Whole-Genome Sequences of the Oligo-Mouse-Microbiota Bacterial Community.</title>
        <authorList>
            <person name="Garzetti D."/>
            <person name="Brugiroux S."/>
            <person name="Bunk B."/>
            <person name="Pukall R."/>
            <person name="McCoy K.D."/>
            <person name="Macpherson A.J."/>
            <person name="Stecher B."/>
        </authorList>
    </citation>
    <scope>NUCLEOTIDE SEQUENCE</scope>
    <source>
        <strain evidence="6">KB18</strain>
    </source>
</reference>
<keyword evidence="3" id="KW-0418">Kinase</keyword>
<proteinExistence type="inferred from homology"/>
<reference evidence="7 9" key="3">
    <citation type="submission" date="2020-11" db="EMBL/GenBank/DDBJ databases">
        <title>Closed and high quality bacterial genomes of the OMM12 community.</title>
        <authorList>
            <person name="Marbouty M."/>
            <person name="Lamy-Besnier Q."/>
            <person name="Debarbieux L."/>
            <person name="Koszul R."/>
        </authorList>
    </citation>
    <scope>NUCLEOTIDE SEQUENCE [LARGE SCALE GENOMIC DNA]</scope>
    <source>
        <strain evidence="7 9">KB18</strain>
    </source>
</reference>
<dbReference type="Proteomes" id="UP000196710">
    <property type="component" value="Chromosome"/>
</dbReference>
<dbReference type="SUPFAM" id="SSF53067">
    <property type="entry name" value="Actin-like ATPase domain"/>
    <property type="match status" value="2"/>
</dbReference>
<feature type="domain" description="Carbohydrate kinase FGGY C-terminal" evidence="5">
    <location>
        <begin position="277"/>
        <end position="476"/>
    </location>
</feature>
<keyword evidence="8" id="KW-1185">Reference proteome</keyword>
<dbReference type="RefSeq" id="WP_066536442.1">
    <property type="nucleotide sequence ID" value="NZ_CP021422.1"/>
</dbReference>
<dbReference type="InterPro" id="IPR050406">
    <property type="entry name" value="FGGY_Carb_Kinase"/>
</dbReference>
<evidence type="ECO:0000256" key="3">
    <source>
        <dbReference type="ARBA" id="ARBA00022777"/>
    </source>
</evidence>
<evidence type="ECO:0000256" key="1">
    <source>
        <dbReference type="ARBA" id="ARBA00009156"/>
    </source>
</evidence>
<dbReference type="Pfam" id="PF00370">
    <property type="entry name" value="FGGY_N"/>
    <property type="match status" value="1"/>
</dbReference>
<sequence length="532" mass="57222">MTTTQIAEAITAGKTALGIELGSTRIKAVLIGPEHSPIASGSYDWENRLENGIWTYRLEDAVAGIQSAYKALAEDARAKYGTELRTLGALGVSAMMHGYLPLDREGRQLAEFRTWRNTVTEEEAALLTERFRFNIPQRWSIAHLYRAIRLREGHIQELAHLTTLAGYIHWRLTGQHSMGVGEAAGMFPIDSVACDFDVNMLDSFDEILAENNIPWRLRDVLPKVLPAGANAGTLTEDGARLLDPSGLLRAGLPVCPPEGDAGTGMVATNSVAPRTGNVSAGTSIFAMVVLEKPLGRVYPELDMVTTPAGDPVAMVHCNTCTSDLDAWVSLFGQLLDRAGTKLPKPQLYDMLYNAALSGSPDCGGVTAYNCYSGEPVIGLPEGRPLVMRQPEIPLSLGDFMRAQLYAAMAPLKLGMDLLLDKEHAALDRLTGHGGLFKTPMVGQRLMAGALGVPVTVMETAGEGGPWGMAILAMYSAKSGGLTLSEYLGQKVFAGANGSTADPQPEDKEGFRAFLRRYTAGLPVEKLAGETRF</sequence>
<dbReference type="GO" id="GO:0016301">
    <property type="term" value="F:kinase activity"/>
    <property type="evidence" value="ECO:0007669"/>
    <property type="project" value="UniProtKB-KW"/>
</dbReference>
<evidence type="ECO:0000313" key="7">
    <source>
        <dbReference type="EMBL" id="QQR28791.1"/>
    </source>
</evidence>
<evidence type="ECO:0000256" key="2">
    <source>
        <dbReference type="ARBA" id="ARBA00022679"/>
    </source>
</evidence>
<feature type="domain" description="Carbohydrate kinase FGGY N-terminal" evidence="4">
    <location>
        <begin position="16"/>
        <end position="241"/>
    </location>
</feature>
<name>A0A1Z2XM52_9FIRM</name>
<dbReference type="InterPro" id="IPR018484">
    <property type="entry name" value="FGGY_N"/>
</dbReference>
<accession>A0A1Z2XM52</accession>
<dbReference type="CDD" id="cd07809">
    <property type="entry name" value="ASKHA_NBD_FGGY_BaXK-like"/>
    <property type="match status" value="1"/>
</dbReference>
<dbReference type="KEGG" id="amur:ADH66_01810"/>
<dbReference type="AlphaFoldDB" id="A0A1Z2XM52"/>
<comment type="similarity">
    <text evidence="1">Belongs to the FGGY kinase family.</text>
</comment>
<organism evidence="7 9">
    <name type="scientific">Acutalibacter muris</name>
    <dbReference type="NCBI Taxonomy" id="1796620"/>
    <lineage>
        <taxon>Bacteria</taxon>
        <taxon>Bacillati</taxon>
        <taxon>Bacillota</taxon>
        <taxon>Clostridia</taxon>
        <taxon>Eubacteriales</taxon>
        <taxon>Acutalibacteraceae</taxon>
        <taxon>Acutalibacter</taxon>
    </lineage>
</organism>
<evidence type="ECO:0000313" key="6">
    <source>
        <dbReference type="EMBL" id="ASB39501.1"/>
    </source>
</evidence>
<dbReference type="PANTHER" id="PTHR43095">
    <property type="entry name" value="SUGAR KINASE"/>
    <property type="match status" value="1"/>
</dbReference>
<reference evidence="8" key="2">
    <citation type="submission" date="2017-05" db="EMBL/GenBank/DDBJ databases">
        <title>Improved OligoMM genomes.</title>
        <authorList>
            <person name="Garzetti D."/>
        </authorList>
    </citation>
    <scope>NUCLEOTIDE SEQUENCE [LARGE SCALE GENOMIC DNA]</scope>
    <source>
        <strain evidence="8">KB18</strain>
    </source>
</reference>
<dbReference type="EMBL" id="CP065321">
    <property type="protein sequence ID" value="QQR28791.1"/>
    <property type="molecule type" value="Genomic_DNA"/>
</dbReference>